<sequence>MILKSAVLLSLFAVAIAFPALNETLKDEPSGRVIGGNNAFNGQFPFVASIRDTNNNHFCSGVLISNEWVVTLRTCMQGRTTLNTRVAFGSVNRSGGWTYTIWNIFIRPNVDPRVTSNDIALIQTWNFVTLDNLVWPANSPSFRLSGGQTATAMGWGNTAPNGSPANTLQWTTLTVTDTNTCGNFFWNIMNFDWGNSFCTVTSPGASVGRMCTGDDGAPLVIGNTVHGILRFSSCGIGGGFPDLFLSLFDFRDWIRSTTGMCCF</sequence>
<dbReference type="PROSITE" id="PS50240">
    <property type="entry name" value="TRYPSIN_DOM"/>
    <property type="match status" value="1"/>
</dbReference>
<dbReference type="InterPro" id="IPR001254">
    <property type="entry name" value="Trypsin_dom"/>
</dbReference>
<evidence type="ECO:0000313" key="5">
    <source>
        <dbReference type="EMBL" id="CRK95812.1"/>
    </source>
</evidence>
<dbReference type="GO" id="GO:0006508">
    <property type="term" value="P:proteolysis"/>
    <property type="evidence" value="ECO:0007669"/>
    <property type="project" value="InterPro"/>
</dbReference>
<dbReference type="CDD" id="cd00190">
    <property type="entry name" value="Tryp_SPc"/>
    <property type="match status" value="1"/>
</dbReference>
<dbReference type="GO" id="GO:0004252">
    <property type="term" value="F:serine-type endopeptidase activity"/>
    <property type="evidence" value="ECO:0007669"/>
    <property type="project" value="InterPro"/>
</dbReference>
<keyword evidence="3" id="KW-0732">Signal</keyword>
<dbReference type="Gene3D" id="2.40.10.10">
    <property type="entry name" value="Trypsin-like serine proteases"/>
    <property type="match status" value="1"/>
</dbReference>
<dbReference type="PANTHER" id="PTHR24250">
    <property type="entry name" value="CHYMOTRYPSIN-RELATED"/>
    <property type="match status" value="1"/>
</dbReference>
<accession>A0A1J1I8B8</accession>
<feature type="chain" id="PRO_5009619085" evidence="3">
    <location>
        <begin position="18"/>
        <end position="263"/>
    </location>
</feature>
<dbReference type="EMBL" id="CVRI01000043">
    <property type="protein sequence ID" value="CRK95812.1"/>
    <property type="molecule type" value="Genomic_DNA"/>
</dbReference>
<dbReference type="PANTHER" id="PTHR24250:SF27">
    <property type="entry name" value="ELASTASE 2 LIKE"/>
    <property type="match status" value="1"/>
</dbReference>
<proteinExistence type="inferred from homology"/>
<dbReference type="AlphaFoldDB" id="A0A1J1I8B8"/>
<dbReference type="STRING" id="568069.A0A1J1I8B8"/>
<evidence type="ECO:0000256" key="1">
    <source>
        <dbReference type="ARBA" id="ARBA00023157"/>
    </source>
</evidence>
<comment type="similarity">
    <text evidence="2">Belongs to the peptidase S1 family. CLIP subfamily.</text>
</comment>
<name>A0A1J1I8B8_9DIPT</name>
<dbReference type="InterPro" id="IPR001314">
    <property type="entry name" value="Peptidase_S1A"/>
</dbReference>
<feature type="signal peptide" evidence="3">
    <location>
        <begin position="1"/>
        <end position="17"/>
    </location>
</feature>
<dbReference type="SUPFAM" id="SSF50494">
    <property type="entry name" value="Trypsin-like serine proteases"/>
    <property type="match status" value="1"/>
</dbReference>
<dbReference type="Pfam" id="PF00089">
    <property type="entry name" value="Trypsin"/>
    <property type="match status" value="1"/>
</dbReference>
<feature type="domain" description="Peptidase S1" evidence="4">
    <location>
        <begin position="33"/>
        <end position="259"/>
    </location>
</feature>
<keyword evidence="1" id="KW-1015">Disulfide bond</keyword>
<reference evidence="5 6" key="1">
    <citation type="submission" date="2015-04" db="EMBL/GenBank/DDBJ databases">
        <authorList>
            <person name="Syromyatnikov M.Y."/>
            <person name="Popov V.N."/>
        </authorList>
    </citation>
    <scope>NUCLEOTIDE SEQUENCE [LARGE SCALE GENOMIC DNA]</scope>
</reference>
<organism evidence="5 6">
    <name type="scientific">Clunio marinus</name>
    <dbReference type="NCBI Taxonomy" id="568069"/>
    <lineage>
        <taxon>Eukaryota</taxon>
        <taxon>Metazoa</taxon>
        <taxon>Ecdysozoa</taxon>
        <taxon>Arthropoda</taxon>
        <taxon>Hexapoda</taxon>
        <taxon>Insecta</taxon>
        <taxon>Pterygota</taxon>
        <taxon>Neoptera</taxon>
        <taxon>Endopterygota</taxon>
        <taxon>Diptera</taxon>
        <taxon>Nematocera</taxon>
        <taxon>Chironomoidea</taxon>
        <taxon>Chironomidae</taxon>
        <taxon>Clunio</taxon>
    </lineage>
</organism>
<gene>
    <name evidence="5" type="primary">similar to Chymotrypsin-2</name>
    <name evidence="5" type="ORF">CLUMA_CG009264</name>
</gene>
<protein>
    <submittedName>
        <fullName evidence="5">CLUMA_CG009264, isoform A</fullName>
    </submittedName>
</protein>
<dbReference type="SMART" id="SM00020">
    <property type="entry name" value="Tryp_SPc"/>
    <property type="match status" value="1"/>
</dbReference>
<evidence type="ECO:0000256" key="2">
    <source>
        <dbReference type="ARBA" id="ARBA00024195"/>
    </source>
</evidence>
<dbReference type="InterPro" id="IPR009003">
    <property type="entry name" value="Peptidase_S1_PA"/>
</dbReference>
<evidence type="ECO:0000313" key="6">
    <source>
        <dbReference type="Proteomes" id="UP000183832"/>
    </source>
</evidence>
<evidence type="ECO:0000259" key="4">
    <source>
        <dbReference type="PROSITE" id="PS50240"/>
    </source>
</evidence>
<dbReference type="Proteomes" id="UP000183832">
    <property type="component" value="Unassembled WGS sequence"/>
</dbReference>
<keyword evidence="6" id="KW-1185">Reference proteome</keyword>
<dbReference type="PRINTS" id="PR00722">
    <property type="entry name" value="CHYMOTRYPSIN"/>
</dbReference>
<evidence type="ECO:0000256" key="3">
    <source>
        <dbReference type="SAM" id="SignalP"/>
    </source>
</evidence>
<dbReference type="OrthoDB" id="8440449at2759"/>
<dbReference type="InterPro" id="IPR043504">
    <property type="entry name" value="Peptidase_S1_PA_chymotrypsin"/>
</dbReference>